<dbReference type="WBParaSite" id="EgrG_002030100">
    <property type="protein sequence ID" value="EgrG_002030100"/>
    <property type="gene ID" value="EgrG_002030100"/>
</dbReference>
<protein>
    <submittedName>
        <fullName evidence="4">Secreted protein</fullName>
    </submittedName>
</protein>
<reference evidence="2 3" key="1">
    <citation type="journal article" date="2013" name="Nature">
        <title>The genomes of four tapeworm species reveal adaptations to parasitism.</title>
        <authorList>
            <person name="Tsai I.J."/>
            <person name="Zarowiecki M."/>
            <person name="Holroyd N."/>
            <person name="Garciarrubio A."/>
            <person name="Sanchez-Flores A."/>
            <person name="Brooks K.L."/>
            <person name="Tracey A."/>
            <person name="Bobes R.J."/>
            <person name="Fragoso G."/>
            <person name="Sciutto E."/>
            <person name="Aslett M."/>
            <person name="Beasley H."/>
            <person name="Bennett H.M."/>
            <person name="Cai J."/>
            <person name="Camicia F."/>
            <person name="Clark R."/>
            <person name="Cucher M."/>
            <person name="De Silva N."/>
            <person name="Day T.A."/>
            <person name="Deplazes P."/>
            <person name="Estrada K."/>
            <person name="Fernandez C."/>
            <person name="Holland P.W."/>
            <person name="Hou J."/>
            <person name="Hu S."/>
            <person name="Huckvale T."/>
            <person name="Hung S.S."/>
            <person name="Kamenetzky L."/>
            <person name="Keane J.A."/>
            <person name="Kiss F."/>
            <person name="Koziol U."/>
            <person name="Lambert O."/>
            <person name="Liu K."/>
            <person name="Luo X."/>
            <person name="Luo Y."/>
            <person name="Macchiaroli N."/>
            <person name="Nichol S."/>
            <person name="Paps J."/>
            <person name="Parkinson J."/>
            <person name="Pouchkina-Stantcheva N."/>
            <person name="Riddiford N."/>
            <person name="Rosenzvit M."/>
            <person name="Salinas G."/>
            <person name="Wasmuth J.D."/>
            <person name="Zamanian M."/>
            <person name="Zheng Y."/>
            <person name="Cai X."/>
            <person name="Soberon X."/>
            <person name="Olson P.D."/>
            <person name="Laclette J.P."/>
            <person name="Brehm K."/>
            <person name="Berriman M."/>
            <person name="Garciarrubio A."/>
            <person name="Bobes R.J."/>
            <person name="Fragoso G."/>
            <person name="Sanchez-Flores A."/>
            <person name="Estrada K."/>
            <person name="Cevallos M.A."/>
            <person name="Morett E."/>
            <person name="Gonzalez V."/>
            <person name="Portillo T."/>
            <person name="Ochoa-Leyva A."/>
            <person name="Jose M.V."/>
            <person name="Sciutto E."/>
            <person name="Landa A."/>
            <person name="Jimenez L."/>
            <person name="Valdes V."/>
            <person name="Carrero J.C."/>
            <person name="Larralde C."/>
            <person name="Morales-Montor J."/>
            <person name="Limon-Lason J."/>
            <person name="Soberon X."/>
            <person name="Laclette J.P."/>
        </authorList>
    </citation>
    <scope>NUCLEOTIDE SEQUENCE [LARGE SCALE GENOMIC DNA]</scope>
</reference>
<accession>A0A068WXH2</accession>
<gene>
    <name evidence="2" type="ORF">EgrG_002030100</name>
</gene>
<sequence length="118" mass="12775">MPETSYVRLWLWNGGCGDEPPSGGCVCLSSYLHANSMTWASTSKGVDPGRHRGRQGLCNTMVVCFTFRFVLRAPHSLQIALSLGGLASAPRQGPSSPSTHWQHASSPTIETSVVFRKD</sequence>
<feature type="region of interest" description="Disordered" evidence="1">
    <location>
        <begin position="87"/>
        <end position="118"/>
    </location>
</feature>
<evidence type="ECO:0000256" key="1">
    <source>
        <dbReference type="SAM" id="MobiDB-lite"/>
    </source>
</evidence>
<dbReference type="EMBL" id="LK028586">
    <property type="protein sequence ID" value="CDS22343.1"/>
    <property type="molecule type" value="Genomic_DNA"/>
</dbReference>
<feature type="compositionally biased region" description="Polar residues" evidence="1">
    <location>
        <begin position="93"/>
        <end position="111"/>
    </location>
</feature>
<organism evidence="2">
    <name type="scientific">Echinococcus granulosus</name>
    <name type="common">Hydatid tapeworm</name>
    <dbReference type="NCBI Taxonomy" id="6210"/>
    <lineage>
        <taxon>Eukaryota</taxon>
        <taxon>Metazoa</taxon>
        <taxon>Spiralia</taxon>
        <taxon>Lophotrochozoa</taxon>
        <taxon>Platyhelminthes</taxon>
        <taxon>Cestoda</taxon>
        <taxon>Eucestoda</taxon>
        <taxon>Cyclophyllidea</taxon>
        <taxon>Taeniidae</taxon>
        <taxon>Echinococcus</taxon>
        <taxon>Echinococcus granulosus group</taxon>
    </lineage>
</organism>
<reference evidence="4" key="3">
    <citation type="submission" date="2020-10" db="UniProtKB">
        <authorList>
            <consortium name="WormBaseParasite"/>
        </authorList>
    </citation>
    <scope>IDENTIFICATION</scope>
</reference>
<dbReference type="AlphaFoldDB" id="A0A068WXH2"/>
<evidence type="ECO:0000313" key="4">
    <source>
        <dbReference type="WBParaSite" id="EgrG_002030100"/>
    </source>
</evidence>
<proteinExistence type="predicted"/>
<name>A0A068WXH2_ECHGR</name>
<reference evidence="2" key="2">
    <citation type="submission" date="2014-06" db="EMBL/GenBank/DDBJ databases">
        <authorList>
            <person name="Aslett M."/>
        </authorList>
    </citation>
    <scope>NUCLEOTIDE SEQUENCE</scope>
</reference>
<evidence type="ECO:0000313" key="3">
    <source>
        <dbReference type="Proteomes" id="UP000492820"/>
    </source>
</evidence>
<evidence type="ECO:0000313" key="2">
    <source>
        <dbReference type="EMBL" id="CDS22343.1"/>
    </source>
</evidence>
<dbReference type="Proteomes" id="UP000492820">
    <property type="component" value="Unassembled WGS sequence"/>
</dbReference>